<accession>A0A6A4VKH4</accession>
<dbReference type="PANTHER" id="PTHR10380:SF234">
    <property type="entry name" value="CUTICULAR PROTEIN 97EA, ISOFORM A"/>
    <property type="match status" value="1"/>
</dbReference>
<keyword evidence="2" id="KW-0732">Signal</keyword>
<keyword evidence="4" id="KW-1185">Reference proteome</keyword>
<dbReference type="EMBL" id="VIIS01001701">
    <property type="protein sequence ID" value="KAF0294153.1"/>
    <property type="molecule type" value="Genomic_DNA"/>
</dbReference>
<evidence type="ECO:0000256" key="1">
    <source>
        <dbReference type="PROSITE-ProRule" id="PRU00497"/>
    </source>
</evidence>
<dbReference type="GO" id="GO:0062129">
    <property type="term" value="C:chitin-based extracellular matrix"/>
    <property type="evidence" value="ECO:0007669"/>
    <property type="project" value="TreeGrafter"/>
</dbReference>
<proteinExistence type="predicted"/>
<dbReference type="PANTHER" id="PTHR10380">
    <property type="entry name" value="CUTICLE PROTEIN"/>
    <property type="match status" value="1"/>
</dbReference>
<evidence type="ECO:0000313" key="3">
    <source>
        <dbReference type="EMBL" id="KAF0294153.1"/>
    </source>
</evidence>
<name>A0A6A4VKH4_AMPAM</name>
<reference evidence="3 4" key="1">
    <citation type="submission" date="2019-07" db="EMBL/GenBank/DDBJ databases">
        <title>Draft genome assembly of a fouling barnacle, Amphibalanus amphitrite (Darwin, 1854): The first reference genome for Thecostraca.</title>
        <authorList>
            <person name="Kim W."/>
        </authorList>
    </citation>
    <scope>NUCLEOTIDE SEQUENCE [LARGE SCALE GENOMIC DNA]</scope>
    <source>
        <strain evidence="3">SNU_AA5</strain>
        <tissue evidence="3">Soma without cirri and trophi</tissue>
    </source>
</reference>
<gene>
    <name evidence="3" type="primary">CUD9</name>
    <name evidence="3" type="ORF">FJT64_008170</name>
</gene>
<feature type="signal peptide" evidence="2">
    <location>
        <begin position="1"/>
        <end position="16"/>
    </location>
</feature>
<dbReference type="Proteomes" id="UP000440578">
    <property type="component" value="Unassembled WGS sequence"/>
</dbReference>
<dbReference type="InterPro" id="IPR000618">
    <property type="entry name" value="Insect_cuticle"/>
</dbReference>
<dbReference type="Pfam" id="PF00379">
    <property type="entry name" value="Chitin_bind_4"/>
    <property type="match status" value="1"/>
</dbReference>
<dbReference type="AlphaFoldDB" id="A0A6A4VKH4"/>
<protein>
    <submittedName>
        <fullName evidence="3">Endocuticle structural glycoprotein SgAbd-9</fullName>
    </submittedName>
</protein>
<organism evidence="3 4">
    <name type="scientific">Amphibalanus amphitrite</name>
    <name type="common">Striped barnacle</name>
    <name type="synonym">Balanus amphitrite</name>
    <dbReference type="NCBI Taxonomy" id="1232801"/>
    <lineage>
        <taxon>Eukaryota</taxon>
        <taxon>Metazoa</taxon>
        <taxon>Ecdysozoa</taxon>
        <taxon>Arthropoda</taxon>
        <taxon>Crustacea</taxon>
        <taxon>Multicrustacea</taxon>
        <taxon>Cirripedia</taxon>
        <taxon>Thoracica</taxon>
        <taxon>Thoracicalcarea</taxon>
        <taxon>Balanomorpha</taxon>
        <taxon>Balanoidea</taxon>
        <taxon>Balanidae</taxon>
        <taxon>Amphibalaninae</taxon>
        <taxon>Amphibalanus</taxon>
    </lineage>
</organism>
<comment type="caution">
    <text evidence="3">The sequence shown here is derived from an EMBL/GenBank/DDBJ whole genome shotgun (WGS) entry which is preliminary data.</text>
</comment>
<dbReference type="PROSITE" id="PS51155">
    <property type="entry name" value="CHIT_BIND_RR_2"/>
    <property type="match status" value="1"/>
</dbReference>
<dbReference type="OrthoDB" id="6387304at2759"/>
<evidence type="ECO:0000256" key="2">
    <source>
        <dbReference type="SAM" id="SignalP"/>
    </source>
</evidence>
<evidence type="ECO:0000313" key="4">
    <source>
        <dbReference type="Proteomes" id="UP000440578"/>
    </source>
</evidence>
<keyword evidence="1" id="KW-0193">Cuticle</keyword>
<sequence length="413" mass="45504">MFRLLVVCGCLAACLAAPQRQQFAQQQQQFRPTARPSTTTPVPILRQISNSNEDGSYTYGYEAADGSFKLETRKANGEVFGKYGYIDAQGELITIEYGANQHGFQPSGKGITVAPPTLVDESSKDYDYIDEEPVVPVRSQSRPAAPAPARAPVRAAAPVSVARPVAQPIAKEEFDSRTLERFLVEGGGWSLAGAMPGVQAGKLQRIRRLTEQPNRGTAEKPAGAAAAWWLRVRAVIVAVFAVLFLTQAYNPFFVLGLDRNIEIPLGKSIKLELMVEMSKYLNGYGHMCREEPGYTYVGCLRFCFEEKLIEAGPRCKPIDFYCFVAYVPLPPLSQHNGVPVLRCRIEKRLVQRTDGCGPRDEPPPHTELRRADVKVELAAACSVPSTASTGSPAICGQKRRRFWDQGVRARRCP</sequence>
<feature type="chain" id="PRO_5025561093" evidence="2">
    <location>
        <begin position="17"/>
        <end position="413"/>
    </location>
</feature>
<dbReference type="GO" id="GO:0008010">
    <property type="term" value="F:structural constituent of chitin-based larval cuticle"/>
    <property type="evidence" value="ECO:0007669"/>
    <property type="project" value="TreeGrafter"/>
</dbReference>
<dbReference type="InterPro" id="IPR050468">
    <property type="entry name" value="Cuticle_Struct_Prot"/>
</dbReference>